<name>A0A1M5YLS7_9CLOT</name>
<dbReference type="EMBL" id="FQXP01000019">
    <property type="protein sequence ID" value="SHI12848.1"/>
    <property type="molecule type" value="Genomic_DNA"/>
</dbReference>
<evidence type="ECO:0000313" key="1">
    <source>
        <dbReference type="EMBL" id="SHI12848.1"/>
    </source>
</evidence>
<organism evidence="1 2">
    <name type="scientific">Clostridium collagenovorans DSM 3089</name>
    <dbReference type="NCBI Taxonomy" id="1121306"/>
    <lineage>
        <taxon>Bacteria</taxon>
        <taxon>Bacillati</taxon>
        <taxon>Bacillota</taxon>
        <taxon>Clostridia</taxon>
        <taxon>Eubacteriales</taxon>
        <taxon>Clostridiaceae</taxon>
        <taxon>Clostridium</taxon>
    </lineage>
</organism>
<dbReference type="AlphaFoldDB" id="A0A1M5YLS7"/>
<dbReference type="Proteomes" id="UP000184526">
    <property type="component" value="Unassembled WGS sequence"/>
</dbReference>
<protein>
    <submittedName>
        <fullName evidence="1">Uncharacterized protein</fullName>
    </submittedName>
</protein>
<keyword evidence="2" id="KW-1185">Reference proteome</keyword>
<proteinExistence type="predicted"/>
<sequence>MLKLSYREIEKIIEFSYSIISLINEELCYLIDINKISKDL</sequence>
<reference evidence="1 2" key="1">
    <citation type="submission" date="2016-11" db="EMBL/GenBank/DDBJ databases">
        <authorList>
            <person name="Jaros S."/>
            <person name="Januszkiewicz K."/>
            <person name="Wedrychowicz H."/>
        </authorList>
    </citation>
    <scope>NUCLEOTIDE SEQUENCE [LARGE SCALE GENOMIC DNA]</scope>
    <source>
        <strain evidence="1 2">DSM 3089</strain>
    </source>
</reference>
<evidence type="ECO:0000313" key="2">
    <source>
        <dbReference type="Proteomes" id="UP000184526"/>
    </source>
</evidence>
<gene>
    <name evidence="1" type="ORF">SAMN02745196_03065</name>
</gene>
<accession>A0A1M5YLS7</accession>